<evidence type="ECO:0000313" key="2">
    <source>
        <dbReference type="EMBL" id="KZP23633.1"/>
    </source>
</evidence>
<evidence type="ECO:0000256" key="1">
    <source>
        <dbReference type="SAM" id="MobiDB-lite"/>
    </source>
</evidence>
<protein>
    <submittedName>
        <fullName evidence="2">Uncharacterized protein</fullName>
    </submittedName>
</protein>
<dbReference type="EMBL" id="KV417531">
    <property type="protein sequence ID" value="KZP23633.1"/>
    <property type="molecule type" value="Genomic_DNA"/>
</dbReference>
<proteinExistence type="predicted"/>
<gene>
    <name evidence="2" type="ORF">FIBSPDRAFT_452136</name>
</gene>
<accession>A0A166M4L8</accession>
<reference evidence="2" key="1">
    <citation type="journal article" date="2016" name="Mol. Biol. Evol.">
        <title>Comparative Genomics of Early-Diverging Mushroom-Forming Fungi Provides Insights into the Origins of Lignocellulose Decay Capabilities.</title>
        <authorList>
            <person name="Nagy L.G."/>
            <person name="Riley R."/>
            <person name="Tritt A."/>
            <person name="Adam C."/>
            <person name="Daum C."/>
            <person name="Floudas D."/>
            <person name="Sun H."/>
            <person name="Yadav J.S."/>
            <person name="Pangilinan J."/>
            <person name="Larsson K.H."/>
            <person name="Matsuura K."/>
            <person name="Barry K."/>
            <person name="Labutti K."/>
            <person name="Kuo R."/>
            <person name="Ohm R.A."/>
            <person name="Bhattacharya S.S."/>
            <person name="Shirouzu T."/>
            <person name="Yoshinaga Y."/>
            <person name="Martin F.M."/>
            <person name="Grigoriev I.V."/>
            <person name="Hibbett D.S."/>
        </authorList>
    </citation>
    <scope>NUCLEOTIDE SEQUENCE [LARGE SCALE GENOMIC DNA]</scope>
    <source>
        <strain evidence="2">CBS 109695</strain>
    </source>
</reference>
<feature type="compositionally biased region" description="Polar residues" evidence="1">
    <location>
        <begin position="102"/>
        <end position="112"/>
    </location>
</feature>
<organism evidence="2">
    <name type="scientific">Athelia psychrophila</name>
    <dbReference type="NCBI Taxonomy" id="1759441"/>
    <lineage>
        <taxon>Eukaryota</taxon>
        <taxon>Fungi</taxon>
        <taxon>Dikarya</taxon>
        <taxon>Basidiomycota</taxon>
        <taxon>Agaricomycotina</taxon>
        <taxon>Agaricomycetes</taxon>
        <taxon>Agaricomycetidae</taxon>
        <taxon>Atheliales</taxon>
        <taxon>Atheliaceae</taxon>
        <taxon>Athelia</taxon>
    </lineage>
</organism>
<sequence>MMTGSDLQTRVYPSLSVTMFTIGTDALPFSSECTTIPPIRTTSMTGSLSSAGGSVALPAVPPHLTPDWHHFPDSHDDKSSDSYPLLYMPVLTTGTNGEGATVSPNVAGSSSPGGRASMMPALPTHLATNHHHLPDKHV</sequence>
<name>A0A166M4L8_9AGAM</name>
<feature type="region of interest" description="Disordered" evidence="1">
    <location>
        <begin position="93"/>
        <end position="121"/>
    </location>
</feature>
<dbReference type="AlphaFoldDB" id="A0A166M4L8"/>